<protein>
    <recommendedName>
        <fullName evidence="4">CCHC-type domain-containing protein</fullName>
    </recommendedName>
</protein>
<dbReference type="SMART" id="SM00343">
    <property type="entry name" value="ZnF_C2HC"/>
    <property type="match status" value="1"/>
</dbReference>
<dbReference type="SUPFAM" id="SSF57756">
    <property type="entry name" value="Retrovirus zinc finger-like domains"/>
    <property type="match status" value="1"/>
</dbReference>
<keyword evidence="6" id="KW-1185">Reference proteome</keyword>
<dbReference type="InterPro" id="IPR001878">
    <property type="entry name" value="Znf_CCHC"/>
</dbReference>
<dbReference type="AlphaFoldDB" id="A0A8H4R3Q7"/>
<dbReference type="InterPro" id="IPR021109">
    <property type="entry name" value="Peptidase_aspartic_dom_sf"/>
</dbReference>
<dbReference type="GO" id="GO:0006397">
    <property type="term" value="P:mRNA processing"/>
    <property type="evidence" value="ECO:0007669"/>
    <property type="project" value="UniProtKB-KW"/>
</dbReference>
<evidence type="ECO:0000256" key="1">
    <source>
        <dbReference type="ARBA" id="ARBA00022664"/>
    </source>
</evidence>
<feature type="domain" description="CCHC-type" evidence="4">
    <location>
        <begin position="286"/>
        <end position="301"/>
    </location>
</feature>
<dbReference type="EMBL" id="JAACJL010000004">
    <property type="protein sequence ID" value="KAF4621759.1"/>
    <property type="molecule type" value="Genomic_DNA"/>
</dbReference>
<reference evidence="5 6" key="1">
    <citation type="submission" date="2019-12" db="EMBL/GenBank/DDBJ databases">
        <authorList>
            <person name="Floudas D."/>
            <person name="Bentzer J."/>
            <person name="Ahren D."/>
            <person name="Johansson T."/>
            <person name="Persson P."/>
            <person name="Tunlid A."/>
        </authorList>
    </citation>
    <scope>NUCLEOTIDE SEQUENCE [LARGE SCALE GENOMIC DNA]</scope>
    <source>
        <strain evidence="5 6">CBS 102.39</strain>
    </source>
</reference>
<evidence type="ECO:0000313" key="5">
    <source>
        <dbReference type="EMBL" id="KAF4621759.1"/>
    </source>
</evidence>
<dbReference type="Gene3D" id="4.10.60.10">
    <property type="entry name" value="Zinc finger, CCHC-type"/>
    <property type="match status" value="1"/>
</dbReference>
<evidence type="ECO:0000313" key="6">
    <source>
        <dbReference type="Proteomes" id="UP000521872"/>
    </source>
</evidence>
<organism evidence="5 6">
    <name type="scientific">Agrocybe pediades</name>
    <dbReference type="NCBI Taxonomy" id="84607"/>
    <lineage>
        <taxon>Eukaryota</taxon>
        <taxon>Fungi</taxon>
        <taxon>Dikarya</taxon>
        <taxon>Basidiomycota</taxon>
        <taxon>Agaricomycotina</taxon>
        <taxon>Agaricomycetes</taxon>
        <taxon>Agaricomycetidae</taxon>
        <taxon>Agaricales</taxon>
        <taxon>Agaricineae</taxon>
        <taxon>Strophariaceae</taxon>
        <taxon>Agrocybe</taxon>
    </lineage>
</organism>
<evidence type="ECO:0000256" key="3">
    <source>
        <dbReference type="SAM" id="MobiDB-lite"/>
    </source>
</evidence>
<comment type="caution">
    <text evidence="5">The sequence shown here is derived from an EMBL/GenBank/DDBJ whole genome shotgun (WGS) entry which is preliminary data.</text>
</comment>
<keyword evidence="1" id="KW-0507">mRNA processing</keyword>
<sequence>MSQPTATPTTPAAAPVVVKTATKPYPARGTKEAPVFDGHRTPIQRYLEDIEELCNYRGDTSDKVKYDKAIWYVDMRFVDSWKRIMSPTATWEENKKSLLESFPGLDLLYKYSINDMNNLVTTYSSKPMNKLEDMAEYHCEFMVIATFLLDEKLITQDDVDRKYIMGLPEAFRARVSAQLIAENPTRKPGLPVPLLDVNRAARHVLQDNVYNTGPSSALQIQEIKKEVSSKVMGSMLQMQQALTLIQKKMDEGRYEPSNWTYRQPQPYMGNRNYQDYPQRDQRSYGCNFCGANGHFMRECPESKKYLDEGRYRLTPNNKIVNPDGSWPTGPGTIKERLDAYRGGNQTRDPPPHLASTMMFECTANIQNTFTAILEEVEADEEAEVFKLVTRSEAGDTPRKPGPGRNSEGFKGSKPEVVIEKPVSKPLTPASPKQSVHFVEKATMEPKNPSQPQYKFSSGIESPALVKTVIEKSLNSLVTLTQQELLAVAPDLRRYYKDQTITRKIPTVGILKADDSEITADDTLSSTFVLQFVQDGKMERRLLTASPIDRLRVIFGTLNGSYKAECVLDQGSEIMAMDKKVWQKIGHELKPDGAMSMESANSQSSFTAGLCENLRFTFGEMDLYFQVHVVENAPFEVLIGRPFFVYTSCITKDYSDGEQEITLTCPNTEMVATFPTQARVRMIKKKEDFQQARL</sequence>
<gene>
    <name evidence="5" type="ORF">D9613_012214</name>
</gene>
<dbReference type="Gene3D" id="2.40.70.10">
    <property type="entry name" value="Acid Proteases"/>
    <property type="match status" value="1"/>
</dbReference>
<keyword evidence="2" id="KW-0479">Metal-binding</keyword>
<dbReference type="InterPro" id="IPR036875">
    <property type="entry name" value="Znf_CCHC_sf"/>
</dbReference>
<name>A0A8H4R3Q7_9AGAR</name>
<dbReference type="GO" id="GO:0008270">
    <property type="term" value="F:zinc ion binding"/>
    <property type="evidence" value="ECO:0007669"/>
    <property type="project" value="UniProtKB-KW"/>
</dbReference>
<keyword evidence="2" id="KW-0863">Zinc-finger</keyword>
<dbReference type="Proteomes" id="UP000521872">
    <property type="component" value="Unassembled WGS sequence"/>
</dbReference>
<evidence type="ECO:0000259" key="4">
    <source>
        <dbReference type="PROSITE" id="PS50158"/>
    </source>
</evidence>
<accession>A0A8H4R3Q7</accession>
<proteinExistence type="predicted"/>
<evidence type="ECO:0000256" key="2">
    <source>
        <dbReference type="PROSITE-ProRule" id="PRU00047"/>
    </source>
</evidence>
<keyword evidence="2" id="KW-0862">Zinc</keyword>
<dbReference type="CDD" id="cd00303">
    <property type="entry name" value="retropepsin_like"/>
    <property type="match status" value="1"/>
</dbReference>
<dbReference type="GO" id="GO:0003676">
    <property type="term" value="F:nucleic acid binding"/>
    <property type="evidence" value="ECO:0007669"/>
    <property type="project" value="InterPro"/>
</dbReference>
<dbReference type="PROSITE" id="PS50158">
    <property type="entry name" value="ZF_CCHC"/>
    <property type="match status" value="1"/>
</dbReference>
<feature type="region of interest" description="Disordered" evidence="3">
    <location>
        <begin position="388"/>
        <end position="415"/>
    </location>
</feature>